<keyword evidence="3" id="KW-0460">Magnesium</keyword>
<dbReference type="PANTHER" id="PTHR32308:SF10">
    <property type="entry name" value="CITRATE LYASE SUBUNIT BETA"/>
    <property type="match status" value="1"/>
</dbReference>
<dbReference type="InterPro" id="IPR040442">
    <property type="entry name" value="Pyrv_kinase-like_dom_sf"/>
</dbReference>
<evidence type="ECO:0000313" key="4">
    <source>
        <dbReference type="EMBL" id="GGM49833.1"/>
    </source>
</evidence>
<dbReference type="PANTHER" id="PTHR32308">
    <property type="entry name" value="LYASE BETA SUBUNIT, PUTATIVE (AFU_ORTHOLOGUE AFUA_4G13030)-RELATED"/>
    <property type="match status" value="1"/>
</dbReference>
<keyword evidence="2" id="KW-0479">Metal-binding</keyword>
<dbReference type="GO" id="GO:0000287">
    <property type="term" value="F:magnesium ion binding"/>
    <property type="evidence" value="ECO:0007669"/>
    <property type="project" value="TreeGrafter"/>
</dbReference>
<keyword evidence="5" id="KW-1185">Reference proteome</keyword>
<gene>
    <name evidence="4" type="ORF">GCM10012275_20890</name>
</gene>
<reference evidence="4" key="1">
    <citation type="journal article" date="2014" name="Int. J. Syst. Evol. Microbiol.">
        <title>Complete genome sequence of Corynebacterium casei LMG S-19264T (=DSM 44701T), isolated from a smear-ripened cheese.</title>
        <authorList>
            <consortium name="US DOE Joint Genome Institute (JGI-PGF)"/>
            <person name="Walter F."/>
            <person name="Albersmeier A."/>
            <person name="Kalinowski J."/>
            <person name="Ruckert C."/>
        </authorList>
    </citation>
    <scope>NUCLEOTIDE SEQUENCE</scope>
    <source>
        <strain evidence="4">CGMCC 4.5737</strain>
    </source>
</reference>
<dbReference type="EMBL" id="BMMK01000007">
    <property type="protein sequence ID" value="GGM49833.1"/>
    <property type="molecule type" value="Genomic_DNA"/>
</dbReference>
<dbReference type="InterPro" id="IPR015813">
    <property type="entry name" value="Pyrv/PenolPyrv_kinase-like_dom"/>
</dbReference>
<dbReference type="RefSeq" id="WP_189056386.1">
    <property type="nucleotide sequence ID" value="NZ_BMMK01000007.1"/>
</dbReference>
<evidence type="ECO:0000313" key="5">
    <source>
        <dbReference type="Proteomes" id="UP000637578"/>
    </source>
</evidence>
<dbReference type="Gene3D" id="3.20.20.60">
    <property type="entry name" value="Phosphoenolpyruvate-binding domains"/>
    <property type="match status" value="1"/>
</dbReference>
<dbReference type="GO" id="GO:0003824">
    <property type="term" value="F:catalytic activity"/>
    <property type="evidence" value="ECO:0007669"/>
    <property type="project" value="InterPro"/>
</dbReference>
<protein>
    <submittedName>
        <fullName evidence="4">Aldolase</fullName>
    </submittedName>
</protein>
<comment type="caution">
    <text evidence="4">The sequence shown here is derived from an EMBL/GenBank/DDBJ whole genome shotgun (WGS) entry which is preliminary data.</text>
</comment>
<evidence type="ECO:0000256" key="2">
    <source>
        <dbReference type="ARBA" id="ARBA00022723"/>
    </source>
</evidence>
<evidence type="ECO:0000256" key="3">
    <source>
        <dbReference type="ARBA" id="ARBA00022842"/>
    </source>
</evidence>
<dbReference type="SUPFAM" id="SSF51621">
    <property type="entry name" value="Phosphoenolpyruvate/pyruvate domain"/>
    <property type="match status" value="1"/>
</dbReference>
<dbReference type="AlphaFoldDB" id="A0A8J3C7I2"/>
<dbReference type="GO" id="GO:0006107">
    <property type="term" value="P:oxaloacetate metabolic process"/>
    <property type="evidence" value="ECO:0007669"/>
    <property type="project" value="TreeGrafter"/>
</dbReference>
<evidence type="ECO:0000256" key="1">
    <source>
        <dbReference type="ARBA" id="ARBA00001946"/>
    </source>
</evidence>
<dbReference type="InterPro" id="IPR054255">
    <property type="entry name" value="DUF6986"/>
</dbReference>
<proteinExistence type="predicted"/>
<reference evidence="4" key="2">
    <citation type="submission" date="2020-09" db="EMBL/GenBank/DDBJ databases">
        <authorList>
            <person name="Sun Q."/>
            <person name="Zhou Y."/>
        </authorList>
    </citation>
    <scope>NUCLEOTIDE SEQUENCE</scope>
    <source>
        <strain evidence="4">CGMCC 4.5737</strain>
    </source>
</reference>
<name>A0A8J3C7I2_9PSEU</name>
<accession>A0A8J3C7I2</accession>
<comment type="cofactor">
    <cofactor evidence="1">
        <name>Mg(2+)</name>
        <dbReference type="ChEBI" id="CHEBI:18420"/>
    </cofactor>
</comment>
<dbReference type="Proteomes" id="UP000637578">
    <property type="component" value="Unassembled WGS sequence"/>
</dbReference>
<dbReference type="Pfam" id="PF22484">
    <property type="entry name" value="DUF6986"/>
    <property type="match status" value="1"/>
</dbReference>
<organism evidence="4 5">
    <name type="scientific">Longimycelium tulufanense</name>
    <dbReference type="NCBI Taxonomy" id="907463"/>
    <lineage>
        <taxon>Bacteria</taxon>
        <taxon>Bacillati</taxon>
        <taxon>Actinomycetota</taxon>
        <taxon>Actinomycetes</taxon>
        <taxon>Pseudonocardiales</taxon>
        <taxon>Pseudonocardiaceae</taxon>
        <taxon>Longimycelium</taxon>
    </lineage>
</organism>
<sequence>MTVRMSLDQETVRATLAQLSEVDDARSRRYPGDPGGRQPVHTCYVPADQVTADLPCQWGNTALAAMEDHAASPADLANALDLPVELAEVVHPRVRSKLAREPVEDFRVDFEDGYGAPGDEREDADAVRTAEHLVTWTGSSLCPPWFGVRVKSFDTPVLRERSVRTLDVLLTALLERTEGRLPEGFVLTFPKVTATAQVTTLVNVLQLTEQALGLPEGALRFEIQVETIQSIMDHSGRLALPSWIEAGQGRVSGLHFGTYDYTAACGLSAAQQHMAHSACDFARHVMQLSAAGTGVRLSDGSTNVLPVGEATRVRLGWRTHATLVRRSLVHGFYQGWDLHPAQLVSRYATVFAFFRSAAEADGTRLRRYVERAGGAVLDEPATAQALAMSMQRAVDCGAMEPDEVEHLTGLSAAGLRALVHREPLPTS</sequence>